<dbReference type="GO" id="GO:0009007">
    <property type="term" value="F:site-specific DNA-methyltransferase (adenine-specific) activity"/>
    <property type="evidence" value="ECO:0007669"/>
    <property type="project" value="UniProtKB-EC"/>
</dbReference>
<proteinExistence type="inferred from homology"/>
<dbReference type="SUPFAM" id="SSF53335">
    <property type="entry name" value="S-adenosyl-L-methionine-dependent methyltransferases"/>
    <property type="match status" value="1"/>
</dbReference>
<dbReference type="PANTHER" id="PTHR30481:SF4">
    <property type="entry name" value="SITE-SPECIFIC DNA-METHYLTRANSFERASE (ADENINE-SPECIFIC)"/>
    <property type="match status" value="1"/>
</dbReference>
<dbReference type="GO" id="GO:0009307">
    <property type="term" value="P:DNA restriction-modification system"/>
    <property type="evidence" value="ECO:0007669"/>
    <property type="project" value="InterPro"/>
</dbReference>
<dbReference type="CDD" id="cd00736">
    <property type="entry name" value="lambda_lys-like"/>
    <property type="match status" value="1"/>
</dbReference>
<keyword evidence="4" id="KW-0808">Transferase</keyword>
<dbReference type="PRINTS" id="PR00505">
    <property type="entry name" value="D12N6MTFRASE"/>
</dbReference>
<name>A0AA38XUH8_9EURO</name>
<evidence type="ECO:0000256" key="4">
    <source>
        <dbReference type="ARBA" id="ARBA00022679"/>
    </source>
</evidence>
<dbReference type="EMBL" id="JAPDRN010000104">
    <property type="protein sequence ID" value="KAJ9622912.1"/>
    <property type="molecule type" value="Genomic_DNA"/>
</dbReference>
<organism evidence="8">
    <name type="scientific">Knufia peltigerae</name>
    <dbReference type="NCBI Taxonomy" id="1002370"/>
    <lineage>
        <taxon>Eukaryota</taxon>
        <taxon>Fungi</taxon>
        <taxon>Dikarya</taxon>
        <taxon>Ascomycota</taxon>
        <taxon>Pezizomycotina</taxon>
        <taxon>Eurotiomycetes</taxon>
        <taxon>Chaetothyriomycetidae</taxon>
        <taxon>Chaetothyriales</taxon>
        <taxon>Trichomeriaceae</taxon>
        <taxon>Knufia</taxon>
    </lineage>
</organism>
<protein>
    <recommendedName>
        <fullName evidence="2">site-specific DNA-methyltransferase (adenine-specific)</fullName>
        <ecNumber evidence="2">2.1.1.72</ecNumber>
    </recommendedName>
</protein>
<sequence>MPAPRPSRPIEDHCEQLPESCRQRWAELLAERRTARREDDREEAFSARWGESHLRGSPIGGPFAYLALIPVISGVERRTYRRQQRRFRNKQGDAPMPASTGAPPPYTRFSRVPLAQALPLSGERTLFPWPGGKTRLAKHLLPLINERPHTCYVEAFAGSAAMLFEREPAKVEVLNDMHGELVRLYRVVANHLDEFVRHFRWSLTSREMYRWAQLQHVETLTDIQRAARFYYLQKLSFGGKVEGQTLGVGPTSTKRINLLRLEQDLSDAHLRLHGVVIEQLTWQRCIEKYDRPETLFLLDPPYWETTGYGAEFGMDQYEQLAEVMAQLKGRAILTINDHAAMRALFDRFNRVSVPIRYTVGGGAGVARRTEMTQITPLQAGGVNVVAFLEMLAWSEGTCTSPATKNRGYDVIVTGADRVPEVFTDYSVHPFSRGRKSKRINSKGLTSNASGRYQFMLKDYAHYRALLKLSDFGPLSQDLWAIQLIRECRALPLIQAGKVEEAIGRVRNIWASLPGAGYGQPEHKLSDLLAVYRKAGGTVAP</sequence>
<dbReference type="SUPFAM" id="SSF53955">
    <property type="entry name" value="Lysozyme-like"/>
    <property type="match status" value="1"/>
</dbReference>
<dbReference type="PANTHER" id="PTHR30481">
    <property type="entry name" value="DNA ADENINE METHYLASE"/>
    <property type="match status" value="1"/>
</dbReference>
<dbReference type="GO" id="GO:1904047">
    <property type="term" value="F:S-adenosyl-L-methionine binding"/>
    <property type="evidence" value="ECO:0007669"/>
    <property type="project" value="TreeGrafter"/>
</dbReference>
<dbReference type="Gene3D" id="3.40.50.150">
    <property type="entry name" value="Vaccinia Virus protein VP39"/>
    <property type="match status" value="1"/>
</dbReference>
<dbReference type="InterPro" id="IPR023095">
    <property type="entry name" value="Ade_MeTrfase_dom_2"/>
</dbReference>
<dbReference type="EC" id="2.1.1.72" evidence="2"/>
<dbReference type="Pfam" id="PF02086">
    <property type="entry name" value="MethyltransfD12"/>
    <property type="match status" value="1"/>
</dbReference>
<evidence type="ECO:0000256" key="5">
    <source>
        <dbReference type="ARBA" id="ARBA00022691"/>
    </source>
</evidence>
<keyword evidence="3" id="KW-0489">Methyltransferase</keyword>
<evidence type="ECO:0000256" key="1">
    <source>
        <dbReference type="ARBA" id="ARBA00006594"/>
    </source>
</evidence>
<comment type="similarity">
    <text evidence="1">Belongs to the N(4)/N(6)-methyltransferase family.</text>
</comment>
<dbReference type="GO" id="GO:0006298">
    <property type="term" value="P:mismatch repair"/>
    <property type="evidence" value="ECO:0007669"/>
    <property type="project" value="TreeGrafter"/>
</dbReference>
<dbReference type="InterPro" id="IPR012327">
    <property type="entry name" value="MeTrfase_D12"/>
</dbReference>
<dbReference type="Gene3D" id="1.10.530.10">
    <property type="match status" value="1"/>
</dbReference>
<dbReference type="Gene3D" id="1.10.1020.10">
    <property type="entry name" value="Adenine-specific Methyltransferase, Domain 2"/>
    <property type="match status" value="1"/>
</dbReference>
<feature type="region of interest" description="Disordered" evidence="7">
    <location>
        <begin position="84"/>
        <end position="106"/>
    </location>
</feature>
<evidence type="ECO:0000256" key="2">
    <source>
        <dbReference type="ARBA" id="ARBA00011900"/>
    </source>
</evidence>
<comment type="caution">
    <text evidence="8">The sequence shown here is derived from an EMBL/GenBank/DDBJ whole genome shotgun (WGS) entry which is preliminary data.</text>
</comment>
<comment type="catalytic activity">
    <reaction evidence="6">
        <text>a 2'-deoxyadenosine in DNA + S-adenosyl-L-methionine = an N(6)-methyl-2'-deoxyadenosine in DNA + S-adenosyl-L-homocysteine + H(+)</text>
        <dbReference type="Rhea" id="RHEA:15197"/>
        <dbReference type="Rhea" id="RHEA-COMP:12418"/>
        <dbReference type="Rhea" id="RHEA-COMP:12419"/>
        <dbReference type="ChEBI" id="CHEBI:15378"/>
        <dbReference type="ChEBI" id="CHEBI:57856"/>
        <dbReference type="ChEBI" id="CHEBI:59789"/>
        <dbReference type="ChEBI" id="CHEBI:90615"/>
        <dbReference type="ChEBI" id="CHEBI:90616"/>
        <dbReference type="EC" id="2.1.1.72"/>
    </reaction>
</comment>
<dbReference type="InterPro" id="IPR029063">
    <property type="entry name" value="SAM-dependent_MTases_sf"/>
</dbReference>
<dbReference type="GO" id="GO:0032259">
    <property type="term" value="P:methylation"/>
    <property type="evidence" value="ECO:0007669"/>
    <property type="project" value="UniProtKB-KW"/>
</dbReference>
<dbReference type="AlphaFoldDB" id="A0AA38XUH8"/>
<gene>
    <name evidence="8" type="ORF">H2204_011392</name>
</gene>
<evidence type="ECO:0000256" key="3">
    <source>
        <dbReference type="ARBA" id="ARBA00022603"/>
    </source>
</evidence>
<evidence type="ECO:0000256" key="6">
    <source>
        <dbReference type="ARBA" id="ARBA00047942"/>
    </source>
</evidence>
<keyword evidence="5" id="KW-0949">S-adenosyl-L-methionine</keyword>
<dbReference type="InterPro" id="IPR023346">
    <property type="entry name" value="Lysozyme-like_dom_sf"/>
</dbReference>
<evidence type="ECO:0000256" key="7">
    <source>
        <dbReference type="SAM" id="MobiDB-lite"/>
    </source>
</evidence>
<dbReference type="GO" id="GO:0043565">
    <property type="term" value="F:sequence-specific DNA binding"/>
    <property type="evidence" value="ECO:0007669"/>
    <property type="project" value="TreeGrafter"/>
</dbReference>
<reference evidence="8" key="1">
    <citation type="submission" date="2022-10" db="EMBL/GenBank/DDBJ databases">
        <title>Culturing micro-colonial fungi from biological soil crusts in the Mojave desert and describing Neophaeococcomyces mojavensis, and introducing the new genera and species Taxawa tesnikishii.</title>
        <authorList>
            <person name="Kurbessoian T."/>
            <person name="Stajich J.E."/>
        </authorList>
    </citation>
    <scope>NUCLEOTIDE SEQUENCE</scope>
    <source>
        <strain evidence="8">TK_35</strain>
    </source>
</reference>
<evidence type="ECO:0000313" key="8">
    <source>
        <dbReference type="EMBL" id="KAJ9622912.1"/>
    </source>
</evidence>
<accession>A0AA38XUH8</accession>